<keyword evidence="4" id="KW-0964">Secreted</keyword>
<evidence type="ECO:0000256" key="7">
    <source>
        <dbReference type="ARBA" id="ARBA00023295"/>
    </source>
</evidence>
<keyword evidence="8" id="KW-0812">Transmembrane</keyword>
<comment type="catalytic activity">
    <reaction evidence="1">
        <text>Random hydrolysis of (1-&gt;4)-beta-D-mannosidic linkages in mannans, galactomannans and glucomannans.</text>
        <dbReference type="EC" id="3.2.1.78"/>
    </reaction>
</comment>
<evidence type="ECO:0000256" key="4">
    <source>
        <dbReference type="ARBA" id="ARBA00022525"/>
    </source>
</evidence>
<keyword evidence="6" id="KW-0378">Hydrolase</keyword>
<comment type="caution">
    <text evidence="10">The sequence shown here is derived from an EMBL/GenBank/DDBJ whole genome shotgun (WGS) entry which is preliminary data.</text>
</comment>
<keyword evidence="7" id="KW-0326">Glycosidase</keyword>
<dbReference type="InterPro" id="IPR017853">
    <property type="entry name" value="GH"/>
</dbReference>
<dbReference type="PANTHER" id="PTHR31451">
    <property type="match status" value="1"/>
</dbReference>
<name>A0A919UKU8_9MICO</name>
<gene>
    <name evidence="10" type="ORF">Dac01nite_21270</name>
</gene>
<keyword evidence="11" id="KW-1185">Reference proteome</keyword>
<dbReference type="Gene3D" id="3.20.20.80">
    <property type="entry name" value="Glycosidases"/>
    <property type="match status" value="1"/>
</dbReference>
<dbReference type="Proteomes" id="UP000652354">
    <property type="component" value="Unassembled WGS sequence"/>
</dbReference>
<accession>A0A919UKU8</accession>
<feature type="domain" description="Glycoside hydrolase family 5" evidence="9">
    <location>
        <begin position="47"/>
        <end position="355"/>
    </location>
</feature>
<dbReference type="RefSeq" id="WP_203656805.1">
    <property type="nucleotide sequence ID" value="NZ_BONR01000005.1"/>
</dbReference>
<evidence type="ECO:0000256" key="6">
    <source>
        <dbReference type="ARBA" id="ARBA00022801"/>
    </source>
</evidence>
<comment type="subcellular location">
    <subcellularLocation>
        <location evidence="2">Secreted</location>
    </subcellularLocation>
</comment>
<dbReference type="Gene3D" id="2.60.40.3440">
    <property type="match status" value="1"/>
</dbReference>
<sequence length="530" mass="57541">MSDTTAARTPASARVGVALLVIAALMLVGLIGYGIVNGSGSQAREGFVHAEDGQFMLDGEPYSYASSNAYTLMLESEPGVEVYLKTFQEGAMPVARAWAFLDIGTEDGDLNVEGNNPGTYFQYWDAEAGAPAYNDGPDGLGKLDYLIWSAGERDVKLMLPLVNNWTAFGGIDQYVRWAGLDHHDDFFTDETIRGWYKDWVTHLLNRVNPLTGIAYKDDPTIMLWEIGNELRCSDSGPYPSSDACGSDMIVAWAQEMAAHVKSIDPDHMVGFGGEGFLCTEPDSEDTLFNCTESADPVALLEDPNIDAHGIHVYPNHWEPTTPTDDWEEWGAWWIEQHGQIAEEAGKPYYIGEYGWIDQFERMAVFDHWLQTFYDAGGDGSHFWIMQPEASIAAPTDSVGFTQKCPGPACDLVGNWTRHVRDGEAWESFAPLAETDYATTTADAPVTVNVLANDKVYAEAGWDEAGLDLDTAAAGVQSSVSTEDGTFEASGGEITFTPAPGASGTVRATYTAMDANGLISGEARLSITVGD</sequence>
<evidence type="ECO:0000259" key="9">
    <source>
        <dbReference type="Pfam" id="PF26410"/>
    </source>
</evidence>
<dbReference type="AlphaFoldDB" id="A0A919UKU8"/>
<evidence type="ECO:0000256" key="1">
    <source>
        <dbReference type="ARBA" id="ARBA00001678"/>
    </source>
</evidence>
<dbReference type="EMBL" id="BONR01000005">
    <property type="protein sequence ID" value="GIG55375.1"/>
    <property type="molecule type" value="Genomic_DNA"/>
</dbReference>
<dbReference type="GO" id="GO:0016985">
    <property type="term" value="F:mannan endo-1,4-beta-mannosidase activity"/>
    <property type="evidence" value="ECO:0007669"/>
    <property type="project" value="TreeGrafter"/>
</dbReference>
<keyword evidence="8" id="KW-1133">Transmembrane helix</keyword>
<dbReference type="PANTHER" id="PTHR31451:SF39">
    <property type="entry name" value="MANNAN ENDO-1,4-BETA-MANNOSIDASE 1"/>
    <property type="match status" value="1"/>
</dbReference>
<evidence type="ECO:0000313" key="11">
    <source>
        <dbReference type="Proteomes" id="UP000652354"/>
    </source>
</evidence>
<keyword evidence="8" id="KW-0472">Membrane</keyword>
<dbReference type="GO" id="GO:0000272">
    <property type="term" value="P:polysaccharide catabolic process"/>
    <property type="evidence" value="ECO:0007669"/>
    <property type="project" value="InterPro"/>
</dbReference>
<dbReference type="SUPFAM" id="SSF51445">
    <property type="entry name" value="(Trans)glycosidases"/>
    <property type="match status" value="1"/>
</dbReference>
<evidence type="ECO:0000256" key="2">
    <source>
        <dbReference type="ARBA" id="ARBA00004613"/>
    </source>
</evidence>
<dbReference type="GO" id="GO:0005576">
    <property type="term" value="C:extracellular region"/>
    <property type="evidence" value="ECO:0007669"/>
    <property type="project" value="UniProtKB-SubCell"/>
</dbReference>
<protein>
    <recommendedName>
        <fullName evidence="3">mannan endo-1,4-beta-mannosidase</fullName>
        <ecNumber evidence="3">3.2.1.78</ecNumber>
    </recommendedName>
</protein>
<keyword evidence="5" id="KW-0732">Signal</keyword>
<proteinExistence type="predicted"/>
<dbReference type="Pfam" id="PF17963">
    <property type="entry name" value="Big_9"/>
    <property type="match status" value="1"/>
</dbReference>
<evidence type="ECO:0000256" key="3">
    <source>
        <dbReference type="ARBA" id="ARBA00012706"/>
    </source>
</evidence>
<feature type="transmembrane region" description="Helical" evidence="8">
    <location>
        <begin position="12"/>
        <end position="36"/>
    </location>
</feature>
<evidence type="ECO:0000256" key="8">
    <source>
        <dbReference type="SAM" id="Phobius"/>
    </source>
</evidence>
<evidence type="ECO:0000313" key="10">
    <source>
        <dbReference type="EMBL" id="GIG55375.1"/>
    </source>
</evidence>
<evidence type="ECO:0000256" key="5">
    <source>
        <dbReference type="ARBA" id="ARBA00022729"/>
    </source>
</evidence>
<dbReference type="EC" id="3.2.1.78" evidence="3"/>
<dbReference type="Pfam" id="PF26410">
    <property type="entry name" value="GH5_mannosidase"/>
    <property type="match status" value="1"/>
</dbReference>
<organism evidence="10 11">
    <name type="scientific">Demequina activiva</name>
    <dbReference type="NCBI Taxonomy" id="1582364"/>
    <lineage>
        <taxon>Bacteria</taxon>
        <taxon>Bacillati</taxon>
        <taxon>Actinomycetota</taxon>
        <taxon>Actinomycetes</taxon>
        <taxon>Micrococcales</taxon>
        <taxon>Demequinaceae</taxon>
        <taxon>Demequina</taxon>
    </lineage>
</organism>
<dbReference type="InterPro" id="IPR045053">
    <property type="entry name" value="MAN-like"/>
</dbReference>
<reference evidence="10" key="1">
    <citation type="submission" date="2021-01" db="EMBL/GenBank/DDBJ databases">
        <title>Whole genome shotgun sequence of Demequina activiva NBRC 110675.</title>
        <authorList>
            <person name="Komaki H."/>
            <person name="Tamura T."/>
        </authorList>
    </citation>
    <scope>NUCLEOTIDE SEQUENCE</scope>
    <source>
        <strain evidence="10">NBRC 110675</strain>
    </source>
</reference>
<dbReference type="InterPro" id="IPR001547">
    <property type="entry name" value="Glyco_hydro_5"/>
</dbReference>